<evidence type="ECO:0000313" key="3">
    <source>
        <dbReference type="Proteomes" id="UP000253034"/>
    </source>
</evidence>
<keyword evidence="1" id="KW-1133">Transmembrane helix</keyword>
<dbReference type="AlphaFoldDB" id="A0A369B7G4"/>
<dbReference type="RefSeq" id="WP_114297194.1">
    <property type="nucleotide sequence ID" value="NZ_QPJT01000007.1"/>
</dbReference>
<dbReference type="SUPFAM" id="SSF55486">
    <property type="entry name" value="Metalloproteases ('zincins'), catalytic domain"/>
    <property type="match status" value="1"/>
</dbReference>
<comment type="caution">
    <text evidence="2">The sequence shown here is derived from an EMBL/GenBank/DDBJ whole genome shotgun (WGS) entry which is preliminary data.</text>
</comment>
<sequence>MKKRLLVAVVTIIIFELTAVAGVFLYMLFSSQNTSFNISNADIKASEDIDKFKKSKLNVNNSHDIVADIQFSKNIVSITQTINFDKASKTLYAYVNSDNTAETSIKKVSSSTGDLSFSKKGSVLEISGSRVESSITVEYDITLGSGRSTLTHMNNRYYLTNFLITPGVYKKDVLIRPYKSTLGDPYIYNSMSYYIIIKADKSLDVFAPAQKEEHIFGANKITILEAANMRDFPIVIAESSSVSKISHEGIDIFYINSSETAGYVKKAIDFAQKNIGKYPYPSFFVVKAPITQNGMEFSGMIFLSDMCFGNKDYLKTLTYHEVLHQWFYGIIGTDQINEPFLDEGLVTYLSELPDGGHPSKPLFSGISSRKFLSRALSDYSSREEYYRLAYNDSALYFYNIHKKLGNNFYKLLNKIYEDKKFKMLYFEDFLSYASNY</sequence>
<evidence type="ECO:0000256" key="1">
    <source>
        <dbReference type="SAM" id="Phobius"/>
    </source>
</evidence>
<keyword evidence="1" id="KW-0812">Transmembrane</keyword>
<dbReference type="EMBL" id="QPJT01000007">
    <property type="protein sequence ID" value="RCX17469.1"/>
    <property type="molecule type" value="Genomic_DNA"/>
</dbReference>
<reference evidence="2 3" key="1">
    <citation type="submission" date="2018-07" db="EMBL/GenBank/DDBJ databases">
        <title>Genomic Encyclopedia of Type Strains, Phase IV (KMG-IV): sequencing the most valuable type-strain genomes for metagenomic binning, comparative biology and taxonomic classification.</title>
        <authorList>
            <person name="Goeker M."/>
        </authorList>
    </citation>
    <scope>NUCLEOTIDE SEQUENCE [LARGE SCALE GENOMIC DNA]</scope>
    <source>
        <strain evidence="2 3">DSM 27016</strain>
    </source>
</reference>
<dbReference type="OrthoDB" id="9814383at2"/>
<evidence type="ECO:0000313" key="2">
    <source>
        <dbReference type="EMBL" id="RCX17469.1"/>
    </source>
</evidence>
<dbReference type="Proteomes" id="UP000253034">
    <property type="component" value="Unassembled WGS sequence"/>
</dbReference>
<keyword evidence="3" id="KW-1185">Reference proteome</keyword>
<proteinExistence type="predicted"/>
<organism evidence="2 3">
    <name type="scientific">Anaerobacterium chartisolvens</name>
    <dbReference type="NCBI Taxonomy" id="1297424"/>
    <lineage>
        <taxon>Bacteria</taxon>
        <taxon>Bacillati</taxon>
        <taxon>Bacillota</taxon>
        <taxon>Clostridia</taxon>
        <taxon>Eubacteriales</taxon>
        <taxon>Oscillospiraceae</taxon>
        <taxon>Anaerobacterium</taxon>
    </lineage>
</organism>
<protein>
    <submittedName>
        <fullName evidence="2">Peptidase M1-like protein</fullName>
    </submittedName>
</protein>
<dbReference type="InterPro" id="IPR027268">
    <property type="entry name" value="Peptidase_M4/M1_CTD_sf"/>
</dbReference>
<gene>
    <name evidence="2" type="ORF">DFR58_10712</name>
</gene>
<accession>A0A369B7G4</accession>
<dbReference type="Gene3D" id="1.10.390.10">
    <property type="entry name" value="Neutral Protease Domain 2"/>
    <property type="match status" value="1"/>
</dbReference>
<feature type="transmembrane region" description="Helical" evidence="1">
    <location>
        <begin position="5"/>
        <end position="29"/>
    </location>
</feature>
<keyword evidence="1" id="KW-0472">Membrane</keyword>
<name>A0A369B7G4_9FIRM</name>